<dbReference type="UniPathway" id="UPA00098">
    <property type="reaction ID" value="UER00361"/>
</dbReference>
<dbReference type="GO" id="GO:0005737">
    <property type="term" value="C:cytoplasm"/>
    <property type="evidence" value="ECO:0007669"/>
    <property type="project" value="UniProtKB-SubCell"/>
</dbReference>
<comment type="catalytic activity">
    <reaction evidence="4">
        <text>L-proline + NAD(+) = (S)-1-pyrroline-5-carboxylate + NADH + 2 H(+)</text>
        <dbReference type="Rhea" id="RHEA:14105"/>
        <dbReference type="ChEBI" id="CHEBI:15378"/>
        <dbReference type="ChEBI" id="CHEBI:17388"/>
        <dbReference type="ChEBI" id="CHEBI:57540"/>
        <dbReference type="ChEBI" id="CHEBI:57945"/>
        <dbReference type="ChEBI" id="CHEBI:60039"/>
        <dbReference type="EC" id="1.5.1.2"/>
    </reaction>
</comment>
<dbReference type="SUPFAM" id="SSF48179">
    <property type="entry name" value="6-phosphogluconate dehydrogenase C-terminal domain-like"/>
    <property type="match status" value="1"/>
</dbReference>
<feature type="compositionally biased region" description="Polar residues" evidence="7">
    <location>
        <begin position="265"/>
        <end position="281"/>
    </location>
</feature>
<dbReference type="EC" id="1.5.1.2" evidence="4 5"/>
<dbReference type="HAMAP" id="MF_01925">
    <property type="entry name" value="P5C_reductase"/>
    <property type="match status" value="1"/>
</dbReference>
<protein>
    <recommendedName>
        <fullName evidence="4 5">Pyrroline-5-carboxylate reductase</fullName>
        <shortName evidence="4">P5C reductase</shortName>
        <shortName evidence="4">P5CR</shortName>
        <ecNumber evidence="4 5">1.5.1.2</ecNumber>
    </recommendedName>
    <alternativeName>
        <fullName evidence="4">PCA reductase</fullName>
    </alternativeName>
</protein>
<organism evidence="10 11">
    <name type="scientific">Bordetella ansorpii</name>
    <dbReference type="NCBI Taxonomy" id="288768"/>
    <lineage>
        <taxon>Bacteria</taxon>
        <taxon>Pseudomonadati</taxon>
        <taxon>Pseudomonadota</taxon>
        <taxon>Betaproteobacteria</taxon>
        <taxon>Burkholderiales</taxon>
        <taxon>Alcaligenaceae</taxon>
        <taxon>Bordetella</taxon>
    </lineage>
</organism>
<dbReference type="InterPro" id="IPR028939">
    <property type="entry name" value="P5C_Rdtase_cat_N"/>
</dbReference>
<evidence type="ECO:0000259" key="9">
    <source>
        <dbReference type="Pfam" id="PF14748"/>
    </source>
</evidence>
<evidence type="ECO:0000313" key="11">
    <source>
        <dbReference type="Proteomes" id="UP000076848"/>
    </source>
</evidence>
<feature type="region of interest" description="Disordered" evidence="7">
    <location>
        <begin position="259"/>
        <end position="281"/>
    </location>
</feature>
<evidence type="ECO:0000256" key="2">
    <source>
        <dbReference type="ARBA" id="ARBA00022857"/>
    </source>
</evidence>
<comment type="pathway">
    <text evidence="4">Amino-acid biosynthesis; L-proline biosynthesis; L-proline from L-glutamate 5-semialdehyde: step 1/1.</text>
</comment>
<gene>
    <name evidence="10" type="primary">proC_1</name>
    <name evidence="4" type="synonym">proC</name>
    <name evidence="10" type="ORF">SAMEA3906486_02179</name>
</gene>
<evidence type="ECO:0000313" key="10">
    <source>
        <dbReference type="EMBL" id="SAI68915.1"/>
    </source>
</evidence>
<dbReference type="EMBL" id="FKIF01000006">
    <property type="protein sequence ID" value="SAI68915.1"/>
    <property type="molecule type" value="Genomic_DNA"/>
</dbReference>
<comment type="similarity">
    <text evidence="1 4">Belongs to the pyrroline-5-carboxylate reductase family.</text>
</comment>
<dbReference type="PANTHER" id="PTHR11645:SF0">
    <property type="entry name" value="PYRROLINE-5-CARBOXYLATE REDUCTASE 3"/>
    <property type="match status" value="1"/>
</dbReference>
<dbReference type="Proteomes" id="UP000076848">
    <property type="component" value="Unassembled WGS sequence"/>
</dbReference>
<comment type="subcellular location">
    <subcellularLocation>
        <location evidence="4">Cytoplasm</location>
    </subcellularLocation>
</comment>
<dbReference type="GO" id="GO:0004735">
    <property type="term" value="F:pyrroline-5-carboxylate reductase activity"/>
    <property type="evidence" value="ECO:0007669"/>
    <property type="project" value="UniProtKB-UniRule"/>
</dbReference>
<evidence type="ECO:0000256" key="6">
    <source>
        <dbReference type="PIRSR" id="PIRSR000193-1"/>
    </source>
</evidence>
<dbReference type="NCBIfam" id="TIGR00112">
    <property type="entry name" value="proC"/>
    <property type="match status" value="1"/>
</dbReference>
<feature type="domain" description="Pyrroline-5-carboxylate reductase catalytic N-terminal" evidence="8">
    <location>
        <begin position="3"/>
        <end position="91"/>
    </location>
</feature>
<evidence type="ECO:0000256" key="4">
    <source>
        <dbReference type="HAMAP-Rule" id="MF_01925"/>
    </source>
</evidence>
<dbReference type="PIRSF" id="PIRSF000193">
    <property type="entry name" value="Pyrrol-5-carb_rd"/>
    <property type="match status" value="1"/>
</dbReference>
<evidence type="ECO:0000256" key="7">
    <source>
        <dbReference type="SAM" id="MobiDB-lite"/>
    </source>
</evidence>
<dbReference type="SUPFAM" id="SSF51735">
    <property type="entry name" value="NAD(P)-binding Rossmann-fold domains"/>
    <property type="match status" value="1"/>
</dbReference>
<keyword evidence="11" id="KW-1185">Reference proteome</keyword>
<evidence type="ECO:0000256" key="1">
    <source>
        <dbReference type="ARBA" id="ARBA00005525"/>
    </source>
</evidence>
<keyword evidence="4" id="KW-0641">Proline biosynthesis</keyword>
<dbReference type="AlphaFoldDB" id="A0A157SEQ0"/>
<dbReference type="InterPro" id="IPR029036">
    <property type="entry name" value="P5CR_dimer"/>
</dbReference>
<dbReference type="Gene3D" id="1.10.3730.10">
    <property type="entry name" value="ProC C-terminal domain-like"/>
    <property type="match status" value="1"/>
</dbReference>
<feature type="domain" description="Pyrroline-5-carboxylate reductase dimerisation" evidence="9">
    <location>
        <begin position="154"/>
        <end position="258"/>
    </location>
</feature>
<dbReference type="InterPro" id="IPR008927">
    <property type="entry name" value="6-PGluconate_DH-like_C_sf"/>
</dbReference>
<dbReference type="Pfam" id="PF14748">
    <property type="entry name" value="P5CR_dimer"/>
    <property type="match status" value="1"/>
</dbReference>
<comment type="function">
    <text evidence="4">Catalyzes the reduction of 1-pyrroline-5-carboxylate (PCA) to L-proline.</text>
</comment>
<dbReference type="Gene3D" id="3.40.50.720">
    <property type="entry name" value="NAD(P)-binding Rossmann-like Domain"/>
    <property type="match status" value="1"/>
</dbReference>
<proteinExistence type="inferred from homology"/>
<sequence length="281" mass="28873">MNIVIFGVGHMGSAILRGLQRNARADVLAVDPDPKRRAVAANMGVNATDTPSRLGSSDIAVLAMPPQAFAAFAASQRAIHATSPVVSVMAGIRASALEAALATPQVIRAIPNTPSEFYEGMTVFYAPPAASPDTIAAAGQIFETIGRVLHVQNEALLDPATALCGGGPAFVAYFAHALAQFATDAGFAPAQAAAMTAQVLRGTATLLERSAKPAMQLCQEVMTAGGTTERGIQVFERKMLGRIIYEALEKASARSAELGGAETADTGSPTMQGISTGGTSC</sequence>
<reference evidence="10 11" key="1">
    <citation type="submission" date="2016-04" db="EMBL/GenBank/DDBJ databases">
        <authorList>
            <consortium name="Pathogen Informatics"/>
        </authorList>
    </citation>
    <scope>NUCLEOTIDE SEQUENCE [LARGE SCALE GENOMIC DNA]</scope>
    <source>
        <strain evidence="10 11">H050680373</strain>
    </source>
</reference>
<accession>A0A157SEQ0</accession>
<keyword evidence="2 4" id="KW-0521">NADP</keyword>
<evidence type="ECO:0000256" key="3">
    <source>
        <dbReference type="ARBA" id="ARBA00023002"/>
    </source>
</evidence>
<keyword evidence="4" id="KW-0028">Amino-acid biosynthesis</keyword>
<dbReference type="PANTHER" id="PTHR11645">
    <property type="entry name" value="PYRROLINE-5-CARBOXYLATE REDUCTASE"/>
    <property type="match status" value="1"/>
</dbReference>
<dbReference type="InterPro" id="IPR000304">
    <property type="entry name" value="Pyrroline-COOH_reductase"/>
</dbReference>
<keyword evidence="3 4" id="KW-0560">Oxidoreductase</keyword>
<dbReference type="STRING" id="288768.SAMEA3906486_02179"/>
<feature type="binding site" evidence="6">
    <location>
        <begin position="63"/>
        <end position="66"/>
    </location>
    <ligand>
        <name>NADP(+)</name>
        <dbReference type="ChEBI" id="CHEBI:58349"/>
    </ligand>
</feature>
<dbReference type="GO" id="GO:0055129">
    <property type="term" value="P:L-proline biosynthetic process"/>
    <property type="evidence" value="ECO:0007669"/>
    <property type="project" value="UniProtKB-UniRule"/>
</dbReference>
<dbReference type="Pfam" id="PF03807">
    <property type="entry name" value="F420_oxidored"/>
    <property type="match status" value="1"/>
</dbReference>
<evidence type="ECO:0000259" key="8">
    <source>
        <dbReference type="Pfam" id="PF03807"/>
    </source>
</evidence>
<comment type="catalytic activity">
    <reaction evidence="4">
        <text>L-proline + NADP(+) = (S)-1-pyrroline-5-carboxylate + NADPH + 2 H(+)</text>
        <dbReference type="Rhea" id="RHEA:14109"/>
        <dbReference type="ChEBI" id="CHEBI:15378"/>
        <dbReference type="ChEBI" id="CHEBI:17388"/>
        <dbReference type="ChEBI" id="CHEBI:57783"/>
        <dbReference type="ChEBI" id="CHEBI:58349"/>
        <dbReference type="ChEBI" id="CHEBI:60039"/>
        <dbReference type="EC" id="1.5.1.2"/>
    </reaction>
</comment>
<evidence type="ECO:0000256" key="5">
    <source>
        <dbReference type="NCBIfam" id="TIGR00112"/>
    </source>
</evidence>
<name>A0A157SEQ0_9BORD</name>
<dbReference type="InterPro" id="IPR036291">
    <property type="entry name" value="NAD(P)-bd_dom_sf"/>
</dbReference>
<keyword evidence="4" id="KW-0963">Cytoplasm</keyword>